<dbReference type="EMBL" id="BPQB01000148">
    <property type="protein sequence ID" value="GJF00367.1"/>
    <property type="molecule type" value="Genomic_DNA"/>
</dbReference>
<comment type="caution">
    <text evidence="1">The sequence shown here is derived from an EMBL/GenBank/DDBJ whole genome shotgun (WGS) entry which is preliminary data.</text>
</comment>
<protein>
    <submittedName>
        <fullName evidence="1">Uncharacterized protein</fullName>
    </submittedName>
</protein>
<sequence>MQSRAHPGFFHRQPFVQLIPPAIRPTSLPLNCHFSGSYASTPNPTLRQQPVVSRMTWPNFGDNALSLLQYHTLPPLAAAIPYIIRCYLLSVINSSPSWNAWRSLSHLRIGSDNTGQVVISSTPVFRRALGSMSTLQTLRLIRFAWAPDDHPENDACFAAYARPKDFSIWAERDWLLDKRSVYLLTWIARSGFANAMQAIHFEWMTILDDPLLAATAEVIEASSGALRGILIRAGPDVCLLPLLQAFHSCGLLQQLFVYIPYHQPTFRAFTEFARQLDIPQLRRLNVRLCSYSGCTHPQGRGWVQLDSALQFLQCPQLYCISVLKLAANLECHALTWGNIYENVKYDPCPQVYGRVVLWVPIEVCEHTIDLVAHSQSGSLGLIRASGVVRILQACALTCRAWRARAQAHLFRIVRVRCGPAQAYSTAAFVALLGAHPALRTFVRTCIAAPGPSAAPPTLHALPLHLPRSLAALAHLRLPDGVLYAAPGFEVCMRQFASVTTLSLLGVTFHSLTSLRHTLAACRNATTVHVLLCQWHGKCPAAPLGRFPRTPVRLAELALAGDAAWTLDRRTLGLLHWLGRSDIMSAATGIFLHTMVILDEAQLAAVDGLISAARHTLTDLYLSFAPDTDFDSLCTTLAACPKLDLVALRLPYCTSTFKTLIALFSTEGIGLATRELHIWLRLHAFPGADEPSAADWAALDDALQLPFHAALANLTVGRWPLNVPAGAPVVWGENYGYAAREADPAVGEEIKARLPKTMKRKGLRLRWDRVL</sequence>
<name>A0A9P3GSZ4_9APHY</name>
<dbReference type="OrthoDB" id="2757906at2759"/>
<organism evidence="1 2">
    <name type="scientific">Phanerochaete sordida</name>
    <dbReference type="NCBI Taxonomy" id="48140"/>
    <lineage>
        <taxon>Eukaryota</taxon>
        <taxon>Fungi</taxon>
        <taxon>Dikarya</taxon>
        <taxon>Basidiomycota</taxon>
        <taxon>Agaricomycotina</taxon>
        <taxon>Agaricomycetes</taxon>
        <taxon>Polyporales</taxon>
        <taxon>Phanerochaetaceae</taxon>
        <taxon>Phanerochaete</taxon>
    </lineage>
</organism>
<dbReference type="Proteomes" id="UP000703269">
    <property type="component" value="Unassembled WGS sequence"/>
</dbReference>
<gene>
    <name evidence="1" type="ORF">PsYK624_166530</name>
</gene>
<accession>A0A9P3GSZ4</accession>
<evidence type="ECO:0000313" key="1">
    <source>
        <dbReference type="EMBL" id="GJF00367.1"/>
    </source>
</evidence>
<evidence type="ECO:0000313" key="2">
    <source>
        <dbReference type="Proteomes" id="UP000703269"/>
    </source>
</evidence>
<keyword evidence="2" id="KW-1185">Reference proteome</keyword>
<proteinExistence type="predicted"/>
<dbReference type="AlphaFoldDB" id="A0A9P3GSZ4"/>
<reference evidence="1 2" key="1">
    <citation type="submission" date="2021-08" db="EMBL/GenBank/DDBJ databases">
        <title>Draft Genome Sequence of Phanerochaete sordida strain YK-624.</title>
        <authorList>
            <person name="Mori T."/>
            <person name="Dohra H."/>
            <person name="Suzuki T."/>
            <person name="Kawagishi H."/>
            <person name="Hirai H."/>
        </authorList>
    </citation>
    <scope>NUCLEOTIDE SEQUENCE [LARGE SCALE GENOMIC DNA]</scope>
    <source>
        <strain evidence="1 2">YK-624</strain>
    </source>
</reference>